<dbReference type="Proteomes" id="UP000742460">
    <property type="component" value="Unassembled WGS sequence"/>
</dbReference>
<organism evidence="8 9">
    <name type="scientific">Brachybacterium massiliense</name>
    <dbReference type="NCBI Taxonomy" id="1755098"/>
    <lineage>
        <taxon>Bacteria</taxon>
        <taxon>Bacillati</taxon>
        <taxon>Actinomycetota</taxon>
        <taxon>Actinomycetes</taxon>
        <taxon>Micrococcales</taxon>
        <taxon>Dermabacteraceae</taxon>
        <taxon>Brachybacterium</taxon>
    </lineage>
</organism>
<dbReference type="InterPro" id="IPR036388">
    <property type="entry name" value="WH-like_DNA-bd_sf"/>
</dbReference>
<dbReference type="EMBL" id="DYUE01000052">
    <property type="protein sequence ID" value="HJG90456.1"/>
    <property type="molecule type" value="Genomic_DNA"/>
</dbReference>
<evidence type="ECO:0000259" key="6">
    <source>
        <dbReference type="Pfam" id="PF08281"/>
    </source>
</evidence>
<evidence type="ECO:0000313" key="9">
    <source>
        <dbReference type="Proteomes" id="UP000742460"/>
    </source>
</evidence>
<dbReference type="Gene3D" id="1.10.1740.10">
    <property type="match status" value="1"/>
</dbReference>
<dbReference type="PANTHER" id="PTHR47756">
    <property type="entry name" value="BLL6612 PROTEIN-RELATED"/>
    <property type="match status" value="1"/>
</dbReference>
<gene>
    <name evidence="8" type="ORF">K8V81_01895</name>
</gene>
<reference evidence="8" key="1">
    <citation type="journal article" date="2021" name="PeerJ">
        <title>Extensive microbial diversity within the chicken gut microbiome revealed by metagenomics and culture.</title>
        <authorList>
            <person name="Gilroy R."/>
            <person name="Ravi A."/>
            <person name="Getino M."/>
            <person name="Pursley I."/>
            <person name="Horton D.L."/>
            <person name="Alikhan N.F."/>
            <person name="Baker D."/>
            <person name="Gharbi K."/>
            <person name="Hall N."/>
            <person name="Watson M."/>
            <person name="Adriaenssens E.M."/>
            <person name="Foster-Nyarko E."/>
            <person name="Jarju S."/>
            <person name="Secka A."/>
            <person name="Antonio M."/>
            <person name="Oren A."/>
            <person name="Chaudhuri R.R."/>
            <person name="La Ragione R."/>
            <person name="Hildebrand F."/>
            <person name="Pallen M.J."/>
        </authorList>
    </citation>
    <scope>NUCLEOTIDE SEQUENCE</scope>
    <source>
        <strain evidence="8">ChiGjej5B5-22894</strain>
    </source>
</reference>
<dbReference type="InterPro" id="IPR013325">
    <property type="entry name" value="RNA_pol_sigma_r2"/>
</dbReference>
<keyword evidence="3" id="KW-0731">Sigma factor</keyword>
<evidence type="ECO:0000256" key="2">
    <source>
        <dbReference type="ARBA" id="ARBA00023015"/>
    </source>
</evidence>
<feature type="domain" description="RNA polymerase sigma factor 70 region 4 type 2" evidence="6">
    <location>
        <begin position="131"/>
        <end position="181"/>
    </location>
</feature>
<dbReference type="GO" id="GO:0016987">
    <property type="term" value="F:sigma factor activity"/>
    <property type="evidence" value="ECO:0007669"/>
    <property type="project" value="UniProtKB-KW"/>
</dbReference>
<comment type="similarity">
    <text evidence="1">Belongs to the sigma-70 factor family. ECF subfamily.</text>
</comment>
<dbReference type="GO" id="GO:0006352">
    <property type="term" value="P:DNA-templated transcription initiation"/>
    <property type="evidence" value="ECO:0007669"/>
    <property type="project" value="InterPro"/>
</dbReference>
<dbReference type="Pfam" id="PF20239">
    <property type="entry name" value="DUF6596"/>
    <property type="match status" value="1"/>
</dbReference>
<dbReference type="InterPro" id="IPR013324">
    <property type="entry name" value="RNA_pol_sigma_r3/r4-like"/>
</dbReference>
<dbReference type="Pfam" id="PF08281">
    <property type="entry name" value="Sigma70_r4_2"/>
    <property type="match status" value="1"/>
</dbReference>
<reference evidence="8" key="2">
    <citation type="submission" date="2021-09" db="EMBL/GenBank/DDBJ databases">
        <authorList>
            <person name="Gilroy R."/>
        </authorList>
    </citation>
    <scope>NUCLEOTIDE SEQUENCE</scope>
    <source>
        <strain evidence="8">ChiGjej5B5-22894</strain>
    </source>
</reference>
<dbReference type="SUPFAM" id="SSF88946">
    <property type="entry name" value="Sigma2 domain of RNA polymerase sigma factors"/>
    <property type="match status" value="1"/>
</dbReference>
<evidence type="ECO:0000259" key="5">
    <source>
        <dbReference type="Pfam" id="PF04542"/>
    </source>
</evidence>
<evidence type="ECO:0000256" key="4">
    <source>
        <dbReference type="ARBA" id="ARBA00023163"/>
    </source>
</evidence>
<dbReference type="SUPFAM" id="SSF88659">
    <property type="entry name" value="Sigma3 and sigma4 domains of RNA polymerase sigma factors"/>
    <property type="match status" value="1"/>
</dbReference>
<dbReference type="Gene3D" id="1.10.10.10">
    <property type="entry name" value="Winged helix-like DNA-binding domain superfamily/Winged helix DNA-binding domain"/>
    <property type="match status" value="1"/>
</dbReference>
<dbReference type="GO" id="GO:0003677">
    <property type="term" value="F:DNA binding"/>
    <property type="evidence" value="ECO:0007669"/>
    <property type="project" value="InterPro"/>
</dbReference>
<feature type="domain" description="RNA polymerase sigma-70 region 2" evidence="5">
    <location>
        <begin position="22"/>
        <end position="84"/>
    </location>
</feature>
<comment type="caution">
    <text evidence="8">The sequence shown here is derived from an EMBL/GenBank/DDBJ whole genome shotgun (WGS) entry which is preliminary data.</text>
</comment>
<name>A0A921SW50_9MICO</name>
<dbReference type="InterPro" id="IPR014284">
    <property type="entry name" value="RNA_pol_sigma-70_dom"/>
</dbReference>
<evidence type="ECO:0000313" key="8">
    <source>
        <dbReference type="EMBL" id="HJG90456.1"/>
    </source>
</evidence>
<protein>
    <submittedName>
        <fullName evidence="8">Sigma-70 family RNA polymerase sigma factor</fullName>
    </submittedName>
</protein>
<proteinExistence type="inferred from homology"/>
<evidence type="ECO:0000256" key="3">
    <source>
        <dbReference type="ARBA" id="ARBA00023082"/>
    </source>
</evidence>
<dbReference type="InterPro" id="IPR046531">
    <property type="entry name" value="DUF6596"/>
</dbReference>
<dbReference type="InterPro" id="IPR007627">
    <property type="entry name" value="RNA_pol_sigma70_r2"/>
</dbReference>
<dbReference type="NCBIfam" id="TIGR02937">
    <property type="entry name" value="sigma70-ECF"/>
    <property type="match status" value="1"/>
</dbReference>
<dbReference type="InterPro" id="IPR013249">
    <property type="entry name" value="RNA_pol_sigma70_r4_t2"/>
</dbReference>
<accession>A0A921SW50</accession>
<feature type="domain" description="DUF6596" evidence="7">
    <location>
        <begin position="200"/>
        <end position="301"/>
    </location>
</feature>
<keyword evidence="2" id="KW-0805">Transcription regulation</keyword>
<dbReference type="Pfam" id="PF04542">
    <property type="entry name" value="Sigma70_r2"/>
    <property type="match status" value="1"/>
</dbReference>
<keyword evidence="4" id="KW-0804">Transcription</keyword>
<evidence type="ECO:0000259" key="7">
    <source>
        <dbReference type="Pfam" id="PF20239"/>
    </source>
</evidence>
<sequence length="433" mass="47726">MVCEAAHEAPAAGDVLARVHREEHSRLLATLVRRFGDLELAEDAAQEAMEAALRTWPERGVPQQPLAWLITTARRAALDRVRRDATYARRLAELHLRQREQPAALQALEAPADVSLLTGEDLPDDRLAMLMSCCHPALAPADRIALMLRYVGALSTAEVATALLVPVPTMAARLTRAKKRLRTHRIRLTVPEDPHERERRLPLVFTAISLVFTEGYAASSGDAPIRRELTGEAIRLARIVHRLVPTAAEPQGLLALLLLTEARSAAREDADGVPIALEDQDRGRWDRGGIVEGLALAEEAAGREDAGRFTVQAAIAAVHTEADHFEDTDWAQIVALYSLLLRHGEDPVVRMNQAIAVGRRDGPEAGLTLLEQLAGEPGLARHHPYQVALALFLTETGRVTEADRAWDRAHQLAGNSAERRFIERRRAAHWDDD</sequence>
<dbReference type="PANTHER" id="PTHR47756:SF2">
    <property type="entry name" value="BLL6612 PROTEIN"/>
    <property type="match status" value="1"/>
</dbReference>
<dbReference type="AlphaFoldDB" id="A0A921SW50"/>
<evidence type="ECO:0000256" key="1">
    <source>
        <dbReference type="ARBA" id="ARBA00010641"/>
    </source>
</evidence>